<keyword evidence="1" id="KW-0812">Transmembrane</keyword>
<accession>K0II34</accession>
<evidence type="ECO:0000313" key="2">
    <source>
        <dbReference type="EMBL" id="AFU57637.1"/>
    </source>
</evidence>
<dbReference type="AlphaFoldDB" id="K0II34"/>
<dbReference type="STRING" id="1237085.Ngar_c06940"/>
<protein>
    <submittedName>
        <fullName evidence="2">Uncharacterized protein</fullName>
    </submittedName>
</protein>
<proteinExistence type="predicted"/>
<dbReference type="KEGG" id="nga:Ngar_c06940"/>
<gene>
    <name evidence="2" type="ordered locus">Ngar_c06940</name>
</gene>
<keyword evidence="3" id="KW-1185">Reference proteome</keyword>
<keyword evidence="1" id="KW-0472">Membrane</keyword>
<dbReference type="EMBL" id="CP002408">
    <property type="protein sequence ID" value="AFU57637.1"/>
    <property type="molecule type" value="Genomic_DNA"/>
</dbReference>
<evidence type="ECO:0000313" key="3">
    <source>
        <dbReference type="Proteomes" id="UP000008037"/>
    </source>
</evidence>
<keyword evidence="1" id="KW-1133">Transmembrane helix</keyword>
<feature type="transmembrane region" description="Helical" evidence="1">
    <location>
        <begin position="34"/>
        <end position="51"/>
    </location>
</feature>
<dbReference type="HOGENOM" id="CLU_3075469_0_0_2"/>
<dbReference type="Proteomes" id="UP000008037">
    <property type="component" value="Chromosome"/>
</dbReference>
<sequence length="52" mass="5915">MIGKDGISTKVVFTMLSWQESRAYGKRVLKKKRIVVAEILSSILLFGLVFWA</sequence>
<dbReference type="InParanoid" id="K0II34"/>
<organism evidence="2 3">
    <name type="scientific">Nitrososphaera gargensis (strain Ga9.2)</name>
    <dbReference type="NCBI Taxonomy" id="1237085"/>
    <lineage>
        <taxon>Archaea</taxon>
        <taxon>Nitrososphaerota</taxon>
        <taxon>Nitrososphaeria</taxon>
        <taxon>Nitrososphaerales</taxon>
        <taxon>Nitrososphaeraceae</taxon>
        <taxon>Nitrososphaera</taxon>
    </lineage>
</organism>
<name>K0II34_NITGG</name>
<dbReference type="BioCyc" id="CNIT1237085:G1324-692-MONOMER"/>
<evidence type="ECO:0000256" key="1">
    <source>
        <dbReference type="SAM" id="Phobius"/>
    </source>
</evidence>
<reference evidence="2 3" key="1">
    <citation type="journal article" date="2012" name="Environ. Microbiol.">
        <title>The genome of the ammonia-oxidizing Candidatus Nitrososphaera gargensis: insights into metabolic versatility and environmental adaptations.</title>
        <authorList>
            <person name="Spang A."/>
            <person name="Poehlein A."/>
            <person name="Offre P."/>
            <person name="Zumbragel S."/>
            <person name="Haider S."/>
            <person name="Rychlik N."/>
            <person name="Nowka B."/>
            <person name="Schmeisser C."/>
            <person name="Lebedeva E.V."/>
            <person name="Rattei T."/>
            <person name="Bohm C."/>
            <person name="Schmid M."/>
            <person name="Galushko A."/>
            <person name="Hatzenpichler R."/>
            <person name="Weinmaier T."/>
            <person name="Daniel R."/>
            <person name="Schleper C."/>
            <person name="Spieck E."/>
            <person name="Streit W."/>
            <person name="Wagner M."/>
        </authorList>
    </citation>
    <scope>NUCLEOTIDE SEQUENCE [LARGE SCALE GENOMIC DNA]</scope>
    <source>
        <strain evidence="3">Ga9.2</strain>
    </source>
</reference>